<evidence type="ECO:0000313" key="3">
    <source>
        <dbReference type="EMBL" id="TKC61285.1"/>
    </source>
</evidence>
<comment type="caution">
    <text evidence="2">The sequence shown here is derived from an EMBL/GenBank/DDBJ whole genome shotgun (WGS) entry which is preliminary data.</text>
</comment>
<dbReference type="EMBL" id="SJSM01000008">
    <property type="protein sequence ID" value="TCC95760.1"/>
    <property type="molecule type" value="Genomic_DNA"/>
</dbReference>
<organism evidence="2 4">
    <name type="scientific">Pedobacter hiemivivus</name>
    <dbReference type="NCBI Taxonomy" id="2530454"/>
    <lineage>
        <taxon>Bacteria</taxon>
        <taxon>Pseudomonadati</taxon>
        <taxon>Bacteroidota</taxon>
        <taxon>Sphingobacteriia</taxon>
        <taxon>Sphingobacteriales</taxon>
        <taxon>Sphingobacteriaceae</taxon>
        <taxon>Pedobacter</taxon>
    </lineage>
</organism>
<dbReference type="AlphaFoldDB" id="A0A4R0N6W7"/>
<name>A0A4R0N6W7_9SPHI</name>
<dbReference type="OrthoDB" id="1082472at2"/>
<dbReference type="Proteomes" id="UP000291117">
    <property type="component" value="Unassembled WGS sequence"/>
</dbReference>
<feature type="domain" description="DUF5017" evidence="1">
    <location>
        <begin position="17"/>
        <end position="206"/>
    </location>
</feature>
<proteinExistence type="predicted"/>
<accession>A0A4R0N6W7</accession>
<dbReference type="RefSeq" id="WP_131609833.1">
    <property type="nucleotide sequence ID" value="NZ_SWDX01000004.1"/>
</dbReference>
<sequence>MINRYIMVTAIAFTFASCSKEIEVKSLNFDVAVSKTNGAVSNTYTTSDSLNFVFKGNPDVITFYSGEINRQYINKDRTAADGTPILQFTSLRATGTQANSLALMVSSDFKGIASKPGSTIRDTATTNANIATAQWSDITAQAALSTGAATASGDINLSSFANSGKPVYIAFKYVAAAGSIQNKWTITLLTLTNKLADGSIYTIGNLGAPNTEIKNYGVITYSPGWWVSYDEAKNANKYPWVFTAGTSLVITGAATVGAATAPAEAWAIMGPINLKKVSPDVGVGLKSISAKFENYPYKYSSVTLSEPTFVASNNVVNSSATVVKPLSIKVTKP</sequence>
<dbReference type="PROSITE" id="PS51257">
    <property type="entry name" value="PROKAR_LIPOPROTEIN"/>
    <property type="match status" value="1"/>
</dbReference>
<reference evidence="3 5" key="2">
    <citation type="submission" date="2019-04" db="EMBL/GenBank/DDBJ databases">
        <title>Pedobacter sp. RP-1-16 sp. nov., isolated from Arctic soil.</title>
        <authorList>
            <person name="Dahal R.H."/>
            <person name="Kim D.-U."/>
        </authorList>
    </citation>
    <scope>NUCLEOTIDE SEQUENCE [LARGE SCALE GENOMIC DNA]</scope>
    <source>
        <strain evidence="3 5">RP-1-16</strain>
    </source>
</reference>
<keyword evidence="4" id="KW-1185">Reference proteome</keyword>
<dbReference type="InterPro" id="IPR032185">
    <property type="entry name" value="DUF5017"/>
</dbReference>
<reference evidence="2 4" key="1">
    <citation type="submission" date="2019-02" db="EMBL/GenBank/DDBJ databases">
        <title>Pedobacter sp. RP-3-8 sp. nov., isolated from Arctic soil.</title>
        <authorList>
            <person name="Dahal R.H."/>
        </authorList>
    </citation>
    <scope>NUCLEOTIDE SEQUENCE [LARGE SCALE GENOMIC DNA]</scope>
    <source>
        <strain evidence="2 4">RP-3-8</strain>
    </source>
</reference>
<evidence type="ECO:0000313" key="4">
    <source>
        <dbReference type="Proteomes" id="UP000291117"/>
    </source>
</evidence>
<evidence type="ECO:0000313" key="2">
    <source>
        <dbReference type="EMBL" id="TCC95760.1"/>
    </source>
</evidence>
<accession>A0A4U1GBE4</accession>
<evidence type="ECO:0000259" key="1">
    <source>
        <dbReference type="Pfam" id="PF16409"/>
    </source>
</evidence>
<evidence type="ECO:0000313" key="5">
    <source>
        <dbReference type="Proteomes" id="UP000309594"/>
    </source>
</evidence>
<dbReference type="Pfam" id="PF16409">
    <property type="entry name" value="DUF5017"/>
    <property type="match status" value="1"/>
</dbReference>
<dbReference type="EMBL" id="SWDX01000004">
    <property type="protein sequence ID" value="TKC61285.1"/>
    <property type="molecule type" value="Genomic_DNA"/>
</dbReference>
<dbReference type="Proteomes" id="UP000309594">
    <property type="component" value="Unassembled WGS sequence"/>
</dbReference>
<gene>
    <name evidence="2" type="ORF">EZ444_14165</name>
    <name evidence="3" type="ORF">FBD94_12140</name>
</gene>
<protein>
    <submittedName>
        <fullName evidence="2">DUF5017 domain-containing protein</fullName>
    </submittedName>
</protein>